<dbReference type="Pfam" id="PF14135">
    <property type="entry name" value="DUF4302"/>
    <property type="match status" value="1"/>
</dbReference>
<keyword evidence="2" id="KW-1185">Reference proteome</keyword>
<dbReference type="AlphaFoldDB" id="A0A1M5TRT0"/>
<dbReference type="PROSITE" id="PS51257">
    <property type="entry name" value="PROKAR_LIPOPROTEIN"/>
    <property type="match status" value="1"/>
</dbReference>
<dbReference type="RefSeq" id="WP_073137956.1">
    <property type="nucleotide sequence ID" value="NZ_FQWQ01000003.1"/>
</dbReference>
<evidence type="ECO:0000313" key="1">
    <source>
        <dbReference type="EMBL" id="SHH53434.1"/>
    </source>
</evidence>
<organism evidence="1 2">
    <name type="scientific">Chryseolinea serpens</name>
    <dbReference type="NCBI Taxonomy" id="947013"/>
    <lineage>
        <taxon>Bacteria</taxon>
        <taxon>Pseudomonadati</taxon>
        <taxon>Bacteroidota</taxon>
        <taxon>Cytophagia</taxon>
        <taxon>Cytophagales</taxon>
        <taxon>Fulvivirgaceae</taxon>
        <taxon>Chryseolinea</taxon>
    </lineage>
</organism>
<protein>
    <recommendedName>
        <fullName evidence="3">DUF4302 domain-containing protein</fullName>
    </recommendedName>
</protein>
<evidence type="ECO:0000313" key="2">
    <source>
        <dbReference type="Proteomes" id="UP000184212"/>
    </source>
</evidence>
<accession>A0A1M5TRT0</accession>
<sequence>MKITRNYILPLFALAALILAGCDHDYDRVFSESADARVQADIDAQTSVLTSASYGWKASLLTGTGIRYFYYFDFNADGTVNMLSDFNETTAGTPKASLWTVKALQTTTLSFTTYSYIHLPADPNGSVNGGDDGAGRISDSEFAFAGTSGDSLVLEGVQRGSRITFLKASEEEQTMVLGGRIKDILHYGVANKALKLSIAKDKAITFAFNANAKSLTAQYVSDDGKHVENNKLSYVISMDGLVLSQPIKTNGTEIQSFQWDADNKRYYAETSIGRQPVDVLNDVYVFKPTIPFSSYIGVDYIALRIPYDAGTNPVPGQSADFTTLWNNAATSLLSGQYGLTLSDIYFIFDATGKKMYITVTVLQGQDLFLCQYNYTYSANASGNFKFTYGGSDANGDAISADMAAILQHVNDETFSGEYVGGGTERMGGFFSQDTPAFSFAGFLTNE</sequence>
<gene>
    <name evidence="1" type="ORF">SAMN04488109_4237</name>
</gene>
<dbReference type="EMBL" id="FQWQ01000003">
    <property type="protein sequence ID" value="SHH53434.1"/>
    <property type="molecule type" value="Genomic_DNA"/>
</dbReference>
<reference evidence="1 2" key="1">
    <citation type="submission" date="2016-11" db="EMBL/GenBank/DDBJ databases">
        <authorList>
            <person name="Jaros S."/>
            <person name="Januszkiewicz K."/>
            <person name="Wedrychowicz H."/>
        </authorList>
    </citation>
    <scope>NUCLEOTIDE SEQUENCE [LARGE SCALE GENOMIC DNA]</scope>
    <source>
        <strain evidence="1 2">DSM 24574</strain>
    </source>
</reference>
<dbReference type="OrthoDB" id="707849at2"/>
<evidence type="ECO:0008006" key="3">
    <source>
        <dbReference type="Google" id="ProtNLM"/>
    </source>
</evidence>
<dbReference type="Proteomes" id="UP000184212">
    <property type="component" value="Unassembled WGS sequence"/>
</dbReference>
<dbReference type="STRING" id="947013.SAMN04488109_4237"/>
<proteinExistence type="predicted"/>
<name>A0A1M5TRT0_9BACT</name>
<dbReference type="InterPro" id="IPR025396">
    <property type="entry name" value="DUF4302"/>
</dbReference>